<dbReference type="AlphaFoldDB" id="A0A2K1ITD8"/>
<reference evidence="5" key="3">
    <citation type="submission" date="2020-12" db="UniProtKB">
        <authorList>
            <consortium name="EnsemblPlants"/>
        </authorList>
    </citation>
    <scope>IDENTIFICATION</scope>
</reference>
<dbReference type="EnsemblPlants" id="Pp3c20_371V3.1">
    <property type="protein sequence ID" value="Pp3c20_371V3.1"/>
    <property type="gene ID" value="Pp3c20_371"/>
</dbReference>
<dbReference type="InParanoid" id="A0A2K1ITD8"/>
<reference evidence="4 6" key="1">
    <citation type="journal article" date="2008" name="Science">
        <title>The Physcomitrella genome reveals evolutionary insights into the conquest of land by plants.</title>
        <authorList>
            <person name="Rensing S."/>
            <person name="Lang D."/>
            <person name="Zimmer A."/>
            <person name="Terry A."/>
            <person name="Salamov A."/>
            <person name="Shapiro H."/>
            <person name="Nishiyama T."/>
            <person name="Perroud P.-F."/>
            <person name="Lindquist E."/>
            <person name="Kamisugi Y."/>
            <person name="Tanahashi T."/>
            <person name="Sakakibara K."/>
            <person name="Fujita T."/>
            <person name="Oishi K."/>
            <person name="Shin-I T."/>
            <person name="Kuroki Y."/>
            <person name="Toyoda A."/>
            <person name="Suzuki Y."/>
            <person name="Hashimoto A."/>
            <person name="Yamaguchi K."/>
            <person name="Sugano A."/>
            <person name="Kohara Y."/>
            <person name="Fujiyama A."/>
            <person name="Anterola A."/>
            <person name="Aoki S."/>
            <person name="Ashton N."/>
            <person name="Barbazuk W.B."/>
            <person name="Barker E."/>
            <person name="Bennetzen J."/>
            <person name="Bezanilla M."/>
            <person name="Blankenship R."/>
            <person name="Cho S.H."/>
            <person name="Dutcher S."/>
            <person name="Estelle M."/>
            <person name="Fawcett J.A."/>
            <person name="Gundlach H."/>
            <person name="Hanada K."/>
            <person name="Heyl A."/>
            <person name="Hicks K.A."/>
            <person name="Hugh J."/>
            <person name="Lohr M."/>
            <person name="Mayer K."/>
            <person name="Melkozernov A."/>
            <person name="Murata T."/>
            <person name="Nelson D."/>
            <person name="Pils B."/>
            <person name="Prigge M."/>
            <person name="Reiss B."/>
            <person name="Renner T."/>
            <person name="Rombauts S."/>
            <person name="Rushton P."/>
            <person name="Sanderfoot A."/>
            <person name="Schween G."/>
            <person name="Shiu S.-H."/>
            <person name="Stueber K."/>
            <person name="Theodoulou F.L."/>
            <person name="Tu H."/>
            <person name="Van de Peer Y."/>
            <person name="Verrier P.J."/>
            <person name="Waters E."/>
            <person name="Wood A."/>
            <person name="Yang L."/>
            <person name="Cove D."/>
            <person name="Cuming A."/>
            <person name="Hasebe M."/>
            <person name="Lucas S."/>
            <person name="Mishler D.B."/>
            <person name="Reski R."/>
            <person name="Grigoriev I."/>
            <person name="Quatrano R.S."/>
            <person name="Boore J.L."/>
        </authorList>
    </citation>
    <scope>NUCLEOTIDE SEQUENCE [LARGE SCALE GENOMIC DNA]</scope>
    <source>
        <strain evidence="5 6">cv. Gransden 2004</strain>
    </source>
</reference>
<evidence type="ECO:0000313" key="6">
    <source>
        <dbReference type="Proteomes" id="UP000006727"/>
    </source>
</evidence>
<gene>
    <name evidence="2" type="ORF">PHYPA_024467</name>
    <name evidence="3" type="ORF">PHYPA_024474</name>
    <name evidence="4" type="ORF">PHYPA_024488</name>
</gene>
<dbReference type="EnsemblPlants" id="Pp3c20_80V3.2">
    <property type="protein sequence ID" value="Pp3c20_80V3.2"/>
    <property type="gene ID" value="Pp3c20_80"/>
</dbReference>
<dbReference type="Proteomes" id="UP000006727">
    <property type="component" value="Chromosome 20"/>
</dbReference>
<keyword evidence="1" id="KW-0812">Transmembrane</keyword>
<keyword evidence="1" id="KW-0472">Membrane</keyword>
<dbReference type="EMBL" id="ABEU02000020">
    <property type="protein sequence ID" value="PNR32546.1"/>
    <property type="molecule type" value="Genomic_DNA"/>
</dbReference>
<dbReference type="Gramene" id="Pp3c20_80V3.2">
    <property type="protein sequence ID" value="Pp3c20_80V3.2"/>
    <property type="gene ID" value="Pp3c20_80"/>
</dbReference>
<evidence type="ECO:0000313" key="5">
    <source>
        <dbReference type="EnsemblPlants" id="Pp3c20_140V3.1"/>
    </source>
</evidence>
<feature type="transmembrane region" description="Helical" evidence="1">
    <location>
        <begin position="34"/>
        <end position="53"/>
    </location>
</feature>
<evidence type="ECO:0000313" key="3">
    <source>
        <dbReference type="EMBL" id="PNR32532.1"/>
    </source>
</evidence>
<dbReference type="Gramene" id="Pp3c20_371V3.1">
    <property type="protein sequence ID" value="Pp3c20_371V3.1"/>
    <property type="gene ID" value="Pp3c20_371"/>
</dbReference>
<keyword evidence="6" id="KW-1185">Reference proteome</keyword>
<dbReference type="EMBL" id="ABEU02000020">
    <property type="protein sequence ID" value="PNR32525.1"/>
    <property type="molecule type" value="Genomic_DNA"/>
</dbReference>
<feature type="transmembrane region" description="Helical" evidence="1">
    <location>
        <begin position="7"/>
        <end position="28"/>
    </location>
</feature>
<dbReference type="Gramene" id="Pp3c20_140V3.1">
    <property type="protein sequence ID" value="Pp3c20_140V3.1"/>
    <property type="gene ID" value="Pp3c20_140"/>
</dbReference>
<dbReference type="EnsemblPlants" id="Pp3c20_61V3.1">
    <property type="protein sequence ID" value="Pp3c20_61V3.1"/>
    <property type="gene ID" value="Pp3c20_61"/>
</dbReference>
<accession>A0A2K1ITD8</accession>
<evidence type="ECO:0000256" key="1">
    <source>
        <dbReference type="SAM" id="Phobius"/>
    </source>
</evidence>
<keyword evidence="1" id="KW-1133">Transmembrane helix</keyword>
<proteinExistence type="predicted"/>
<dbReference type="EnsemblPlants" id="Pp3c20_140V3.1">
    <property type="protein sequence ID" value="Pp3c20_140V3.1"/>
    <property type="gene ID" value="Pp3c20_140"/>
</dbReference>
<name>A0A2K1ITD8_PHYPA</name>
<dbReference type="Gramene" id="Pp3c20_61V3.1">
    <property type="protein sequence ID" value="Pp3c20_61V3.1"/>
    <property type="gene ID" value="Pp3c20_61"/>
</dbReference>
<sequence>MILFRGGLTLPLSLSFSLSGSLWLHFLWCVPLGVWLEFAVGFFALSFCLLSIAKKGVCVLTWGWNEGRGTSSSCEVGPSFRMMAFCCLVCAWTGWHDVVVYRRGTSEGEEGPSLAKLRCVGLCDVGDPFFCGCRRDFAHPNLSRCCGLEKLWKSCLGKIREFVFEVTLFDRSRIHCTRPPEFAPGTPRSAKAGRGALVQRGLLHMLAYVNIRSRRDPWKGGVRHFLQGTGKLVARRSPSNRRGLLWR</sequence>
<dbReference type="EMBL" id="ABEU02000020">
    <property type="protein sequence ID" value="PNR32532.1"/>
    <property type="molecule type" value="Genomic_DNA"/>
</dbReference>
<reference evidence="4 6" key="2">
    <citation type="journal article" date="2018" name="Plant J.">
        <title>The Physcomitrella patens chromosome-scale assembly reveals moss genome structure and evolution.</title>
        <authorList>
            <person name="Lang D."/>
            <person name="Ullrich K.K."/>
            <person name="Murat F."/>
            <person name="Fuchs J."/>
            <person name="Jenkins J."/>
            <person name="Haas F.B."/>
            <person name="Piednoel M."/>
            <person name="Gundlach H."/>
            <person name="Van Bel M."/>
            <person name="Meyberg R."/>
            <person name="Vives C."/>
            <person name="Morata J."/>
            <person name="Symeonidi A."/>
            <person name="Hiss M."/>
            <person name="Muchero W."/>
            <person name="Kamisugi Y."/>
            <person name="Saleh O."/>
            <person name="Blanc G."/>
            <person name="Decker E.L."/>
            <person name="van Gessel N."/>
            <person name="Grimwood J."/>
            <person name="Hayes R.D."/>
            <person name="Graham S.W."/>
            <person name="Gunter L.E."/>
            <person name="McDaniel S.F."/>
            <person name="Hoernstein S.N.W."/>
            <person name="Larsson A."/>
            <person name="Li F.W."/>
            <person name="Perroud P.F."/>
            <person name="Phillips J."/>
            <person name="Ranjan P."/>
            <person name="Rokshar D.S."/>
            <person name="Rothfels C.J."/>
            <person name="Schneider L."/>
            <person name="Shu S."/>
            <person name="Stevenson D.W."/>
            <person name="Thummler F."/>
            <person name="Tillich M."/>
            <person name="Villarreal Aguilar J.C."/>
            <person name="Widiez T."/>
            <person name="Wong G.K."/>
            <person name="Wymore A."/>
            <person name="Zhang Y."/>
            <person name="Zimmer A.D."/>
            <person name="Quatrano R.S."/>
            <person name="Mayer K.F.X."/>
            <person name="Goodstein D."/>
            <person name="Casacuberta J.M."/>
            <person name="Vandepoele K."/>
            <person name="Reski R."/>
            <person name="Cuming A.C."/>
            <person name="Tuskan G.A."/>
            <person name="Maumus F."/>
            <person name="Salse J."/>
            <person name="Schmutz J."/>
            <person name="Rensing S.A."/>
        </authorList>
    </citation>
    <scope>NUCLEOTIDE SEQUENCE [LARGE SCALE GENOMIC DNA]</scope>
    <source>
        <strain evidence="5 6">cv. Gransden 2004</strain>
    </source>
</reference>
<organism evidence="4">
    <name type="scientific">Physcomitrium patens</name>
    <name type="common">Spreading-leaved earth moss</name>
    <name type="synonym">Physcomitrella patens</name>
    <dbReference type="NCBI Taxonomy" id="3218"/>
    <lineage>
        <taxon>Eukaryota</taxon>
        <taxon>Viridiplantae</taxon>
        <taxon>Streptophyta</taxon>
        <taxon>Embryophyta</taxon>
        <taxon>Bryophyta</taxon>
        <taxon>Bryophytina</taxon>
        <taxon>Bryopsida</taxon>
        <taxon>Funariidae</taxon>
        <taxon>Funariales</taxon>
        <taxon>Funariaceae</taxon>
        <taxon>Physcomitrium</taxon>
    </lineage>
</organism>
<evidence type="ECO:0000313" key="2">
    <source>
        <dbReference type="EMBL" id="PNR32525.1"/>
    </source>
</evidence>
<evidence type="ECO:0000313" key="4">
    <source>
        <dbReference type="EMBL" id="PNR32546.1"/>
    </source>
</evidence>
<protein>
    <submittedName>
        <fullName evidence="4 5">Uncharacterized protein</fullName>
    </submittedName>
</protein>